<dbReference type="GO" id="GO:0003988">
    <property type="term" value="F:acetyl-CoA C-acyltransferase activity"/>
    <property type="evidence" value="ECO:0007669"/>
    <property type="project" value="UniProtKB-ARBA"/>
</dbReference>
<dbReference type="Gene3D" id="3.40.47.10">
    <property type="match status" value="1"/>
</dbReference>
<evidence type="ECO:0000313" key="3">
    <source>
        <dbReference type="Proteomes" id="UP000239724"/>
    </source>
</evidence>
<dbReference type="SUPFAM" id="SSF53901">
    <property type="entry name" value="Thiolase-like"/>
    <property type="match status" value="2"/>
</dbReference>
<dbReference type="EMBL" id="NHRY01000051">
    <property type="protein sequence ID" value="PPQ37119.1"/>
    <property type="molecule type" value="Genomic_DNA"/>
</dbReference>
<proteinExistence type="predicted"/>
<accession>A0A2S6NME2</accession>
<dbReference type="PANTHER" id="PTHR42870">
    <property type="entry name" value="ACETYL-COA C-ACETYLTRANSFERASE"/>
    <property type="match status" value="1"/>
</dbReference>
<dbReference type="PIRSF" id="PIRSF000429">
    <property type="entry name" value="Ac-CoA_Ac_transf"/>
    <property type="match status" value="1"/>
</dbReference>
<organism evidence="2 3">
    <name type="scientific">Rhodopila globiformis</name>
    <name type="common">Rhodopseudomonas globiformis</name>
    <dbReference type="NCBI Taxonomy" id="1071"/>
    <lineage>
        <taxon>Bacteria</taxon>
        <taxon>Pseudomonadati</taxon>
        <taxon>Pseudomonadota</taxon>
        <taxon>Alphaproteobacteria</taxon>
        <taxon>Acetobacterales</taxon>
        <taxon>Acetobacteraceae</taxon>
        <taxon>Rhodopila</taxon>
    </lineage>
</organism>
<dbReference type="InterPro" id="IPR016039">
    <property type="entry name" value="Thiolase-like"/>
</dbReference>
<dbReference type="Pfam" id="PF22691">
    <property type="entry name" value="Thiolase_C_1"/>
    <property type="match status" value="1"/>
</dbReference>
<dbReference type="RefSeq" id="WP_104517532.1">
    <property type="nucleotide sequence ID" value="NZ_NHRY01000051.1"/>
</dbReference>
<sequence length="390" mass="41575">MPNQPKGAIVGLGVTPMGKIYGRRAVDFAAEAIALALDDAGLSKNDVDGLLINANLPGDMDVRTQMVLGFENLTLVNVMSAYGSTAGSMMQYACMAIREGLANVVVLVYADAPLSPTRGAGQSYAGPHRFPLTGMVGLRAAYGNFGANPEYAMAARRHMHLYGTTTEQFGTIAVNQRNWAQLSPWAQMKKPMTLEDHHASRFIAEPLRLLDCCLVSNGAVAVVVTSPQRARDLKQPPVNVLGYAQCAPGDNLRTDRHPAVETGAKRSGEIAFRMAGITRKDIGTCQLYDCYTYTVLVTLEDYGFCPKGEGGPFVADGKLGPGGALPTNTGGGQLSGYYMWGFTPLSEAVVQARGQGGERQVPRNDFVLVSANGGILNYHSTIILSRHASG</sequence>
<evidence type="ECO:0000259" key="1">
    <source>
        <dbReference type="Pfam" id="PF22691"/>
    </source>
</evidence>
<feature type="domain" description="Thiolase C-terminal" evidence="1">
    <location>
        <begin position="257"/>
        <end position="386"/>
    </location>
</feature>
<name>A0A2S6NME2_RHOGL</name>
<dbReference type="AlphaFoldDB" id="A0A2S6NME2"/>
<protein>
    <submittedName>
        <fullName evidence="2">Sterol carrier protein</fullName>
    </submittedName>
</protein>
<dbReference type="OrthoDB" id="9790314at2"/>
<dbReference type="Proteomes" id="UP000239724">
    <property type="component" value="Unassembled WGS sequence"/>
</dbReference>
<gene>
    <name evidence="2" type="ORF">CCS01_03885</name>
</gene>
<dbReference type="InterPro" id="IPR002155">
    <property type="entry name" value="Thiolase"/>
</dbReference>
<dbReference type="CDD" id="cd00829">
    <property type="entry name" value="SCP-x_thiolase"/>
    <property type="match status" value="1"/>
</dbReference>
<dbReference type="InterPro" id="IPR055140">
    <property type="entry name" value="Thiolase_C_2"/>
</dbReference>
<reference evidence="2 3" key="1">
    <citation type="journal article" date="2018" name="Arch. Microbiol.">
        <title>New insights into the metabolic potential of the phototrophic purple bacterium Rhodopila globiformis DSM 161(T) from its draft genome sequence and evidence for a vanadium-dependent nitrogenase.</title>
        <authorList>
            <person name="Imhoff J.F."/>
            <person name="Rahn T."/>
            <person name="Kunzel S."/>
            <person name="Neulinger S.C."/>
        </authorList>
    </citation>
    <scope>NUCLEOTIDE SEQUENCE [LARGE SCALE GENOMIC DNA]</scope>
    <source>
        <strain evidence="2 3">DSM 161</strain>
    </source>
</reference>
<dbReference type="PANTHER" id="PTHR42870:SF1">
    <property type="entry name" value="NON-SPECIFIC LIPID-TRANSFER PROTEIN-LIKE 2"/>
    <property type="match status" value="1"/>
</dbReference>
<comment type="caution">
    <text evidence="2">The sequence shown here is derived from an EMBL/GenBank/DDBJ whole genome shotgun (WGS) entry which is preliminary data.</text>
</comment>
<evidence type="ECO:0000313" key="2">
    <source>
        <dbReference type="EMBL" id="PPQ37119.1"/>
    </source>
</evidence>
<keyword evidence="3" id="KW-1185">Reference proteome</keyword>